<organism evidence="1 2">
    <name type="scientific">Rattus norvegicus</name>
    <name type="common">Rat</name>
    <dbReference type="NCBI Taxonomy" id="10116"/>
    <lineage>
        <taxon>Eukaryota</taxon>
        <taxon>Metazoa</taxon>
        <taxon>Chordata</taxon>
        <taxon>Craniata</taxon>
        <taxon>Vertebrata</taxon>
        <taxon>Euteleostomi</taxon>
        <taxon>Mammalia</taxon>
        <taxon>Eutheria</taxon>
        <taxon>Euarchontoglires</taxon>
        <taxon>Glires</taxon>
        <taxon>Rodentia</taxon>
        <taxon>Myomorpha</taxon>
        <taxon>Muroidea</taxon>
        <taxon>Muridae</taxon>
        <taxon>Murinae</taxon>
        <taxon>Rattus</taxon>
    </lineage>
</organism>
<evidence type="ECO:0000313" key="2">
    <source>
        <dbReference type="Proteomes" id="UP000234681"/>
    </source>
</evidence>
<proteinExistence type="predicted"/>
<accession>A6JA18</accession>
<dbReference type="Proteomes" id="UP000234681">
    <property type="component" value="Chromosome 1"/>
</dbReference>
<dbReference type="EMBL" id="CH473979">
    <property type="protein sequence ID" value="EDM07716.1"/>
    <property type="molecule type" value="Genomic_DNA"/>
</dbReference>
<sequence>MSGMGLQSASSLQGIRCPPGREGVRNEYCGSVSSTVSFRVCVCGGGASPRILVL</sequence>
<dbReference type="AlphaFoldDB" id="A6JA18"/>
<gene>
    <name evidence="1" type="ORF">rCG_54034</name>
</gene>
<protein>
    <submittedName>
        <fullName evidence="1">RCG54034</fullName>
    </submittedName>
</protein>
<evidence type="ECO:0000313" key="1">
    <source>
        <dbReference type="EMBL" id="EDM07716.1"/>
    </source>
</evidence>
<reference evidence="1 2" key="1">
    <citation type="submission" date="2005-09" db="EMBL/GenBank/DDBJ databases">
        <authorList>
            <person name="Mural R.J."/>
            <person name="Li P.W."/>
            <person name="Adams M.D."/>
            <person name="Amanatides P.G."/>
            <person name="Baden-Tillson H."/>
            <person name="Barnstead M."/>
            <person name="Chin S.H."/>
            <person name="Dew I."/>
            <person name="Evans C.A."/>
            <person name="Ferriera S."/>
            <person name="Flanigan M."/>
            <person name="Fosler C."/>
            <person name="Glodek A."/>
            <person name="Gu Z."/>
            <person name="Holt R.A."/>
            <person name="Jennings D."/>
            <person name="Kraft C.L."/>
            <person name="Lu F."/>
            <person name="Nguyen T."/>
            <person name="Nusskern D.R."/>
            <person name="Pfannkoch C.M."/>
            <person name="Sitter C."/>
            <person name="Sutton G.G."/>
            <person name="Venter J.C."/>
            <person name="Wang Z."/>
            <person name="Woodage T."/>
            <person name="Zheng X.H."/>
            <person name="Zhong F."/>
        </authorList>
    </citation>
    <scope>NUCLEOTIDE SEQUENCE [LARGE SCALE GENOMIC DNA]</scope>
    <source>
        <strain>BN</strain>
        <strain evidence="2">Sprague-Dawley</strain>
    </source>
</reference>
<name>A6JA18_RAT</name>